<organism evidence="1 2">
    <name type="scientific">Avena sativa</name>
    <name type="common">Oat</name>
    <dbReference type="NCBI Taxonomy" id="4498"/>
    <lineage>
        <taxon>Eukaryota</taxon>
        <taxon>Viridiplantae</taxon>
        <taxon>Streptophyta</taxon>
        <taxon>Embryophyta</taxon>
        <taxon>Tracheophyta</taxon>
        <taxon>Spermatophyta</taxon>
        <taxon>Magnoliopsida</taxon>
        <taxon>Liliopsida</taxon>
        <taxon>Poales</taxon>
        <taxon>Poaceae</taxon>
        <taxon>BOP clade</taxon>
        <taxon>Pooideae</taxon>
        <taxon>Poodae</taxon>
        <taxon>Poeae</taxon>
        <taxon>Poeae Chloroplast Group 1 (Aveneae type)</taxon>
        <taxon>Aveninae</taxon>
        <taxon>Avena</taxon>
    </lineage>
</organism>
<keyword evidence="2" id="KW-1185">Reference proteome</keyword>
<name>A0ACD5WBQ1_AVESA</name>
<evidence type="ECO:0000313" key="1">
    <source>
        <dbReference type="EnsemblPlants" id="AVESA.00010b.r2.4AG0614030.1.CDS"/>
    </source>
</evidence>
<protein>
    <submittedName>
        <fullName evidence="1">Uncharacterized protein</fullName>
    </submittedName>
</protein>
<proteinExistence type="predicted"/>
<dbReference type="Proteomes" id="UP001732700">
    <property type="component" value="Chromosome 4A"/>
</dbReference>
<evidence type="ECO:0000313" key="2">
    <source>
        <dbReference type="Proteomes" id="UP001732700"/>
    </source>
</evidence>
<dbReference type="EnsemblPlants" id="AVESA.00010b.r2.4AG0614030.1">
    <property type="protein sequence ID" value="AVESA.00010b.r2.4AG0614030.1.CDS"/>
    <property type="gene ID" value="AVESA.00010b.r2.4AG0614030"/>
</dbReference>
<accession>A0ACD5WBQ1</accession>
<sequence>MASATIRGGRTAAPALLVLAVVVLAPPGAGAALSCSTVYNRLMPCLGYVQSGGVVPPACCEGLKKLVSSTARSAPDRRAICTCLGYVGAGAEGGPYRSRAAGLPGRCNAPPPYETWPTFNCDSIN</sequence>
<reference evidence="1" key="2">
    <citation type="submission" date="2025-09" db="UniProtKB">
        <authorList>
            <consortium name="EnsemblPlants"/>
        </authorList>
    </citation>
    <scope>IDENTIFICATION</scope>
</reference>
<reference evidence="1" key="1">
    <citation type="submission" date="2021-05" db="EMBL/GenBank/DDBJ databases">
        <authorList>
            <person name="Scholz U."/>
            <person name="Mascher M."/>
            <person name="Fiebig A."/>
        </authorList>
    </citation>
    <scope>NUCLEOTIDE SEQUENCE [LARGE SCALE GENOMIC DNA]</scope>
</reference>